<evidence type="ECO:0000256" key="3">
    <source>
        <dbReference type="ARBA" id="ARBA00022833"/>
    </source>
</evidence>
<dbReference type="InterPro" id="IPR043151">
    <property type="entry name" value="BAH_sf"/>
</dbReference>
<dbReference type="Gene3D" id="3.30.40.10">
    <property type="entry name" value="Zinc/RING finger domain, C3HC4 (zinc finger)"/>
    <property type="match status" value="1"/>
</dbReference>
<evidence type="ECO:0000256" key="1">
    <source>
        <dbReference type="ARBA" id="ARBA00022723"/>
    </source>
</evidence>
<dbReference type="InterPro" id="IPR001025">
    <property type="entry name" value="BAH_dom"/>
</dbReference>
<keyword evidence="8" id="KW-1185">Reference proteome</keyword>
<dbReference type="GO" id="GO:0003682">
    <property type="term" value="F:chromatin binding"/>
    <property type="evidence" value="ECO:0007669"/>
    <property type="project" value="InterPro"/>
</dbReference>
<evidence type="ECO:0000256" key="4">
    <source>
        <dbReference type="SAM" id="MobiDB-lite"/>
    </source>
</evidence>
<dbReference type="InterPro" id="IPR013083">
    <property type="entry name" value="Znf_RING/FYVE/PHD"/>
</dbReference>
<dbReference type="Gramene" id="mRNA:HanXRQr2_Chr08g0336351">
    <property type="protein sequence ID" value="mRNA:HanXRQr2_Chr08g0336351"/>
    <property type="gene ID" value="HanXRQr2_Chr08g0336351"/>
</dbReference>
<evidence type="ECO:0000313" key="6">
    <source>
        <dbReference type="EMBL" id="KAF5795152.1"/>
    </source>
</evidence>
<evidence type="ECO:0000259" key="5">
    <source>
        <dbReference type="PROSITE" id="PS51038"/>
    </source>
</evidence>
<dbReference type="PANTHER" id="PTHR46364">
    <property type="entry name" value="OS08G0421900 PROTEIN"/>
    <property type="match status" value="1"/>
</dbReference>
<dbReference type="PROSITE" id="PS51038">
    <property type="entry name" value="BAH"/>
    <property type="match status" value="1"/>
</dbReference>
<sequence length="259" mass="29690">MAQNVNSYTINGTNIVIKGMTCLFYVAYCVLISCKHSKSSHYDCITLKLNDVELFLLLYSVKNLFFERLDGAVDLFVCTVGDYVRIRTDDPKIPTSVAQVESLDVERQMVRIRWYYLPEETKQGRRTFHGIKEVLLSNHYDVRSIHTIQGKCVVYSLENYMNLKPIGADDYFCRFEYNCVEKCVVDGFVDVECDCEMPYNPDLFMVQCDGCMCRFHPSCKGMKDKDAMGLTKFLCSKKCSDDDAKCSDDDAKCSDDDAK</sequence>
<organism evidence="7 8">
    <name type="scientific">Helianthus annuus</name>
    <name type="common">Common sunflower</name>
    <dbReference type="NCBI Taxonomy" id="4232"/>
    <lineage>
        <taxon>Eukaryota</taxon>
        <taxon>Viridiplantae</taxon>
        <taxon>Streptophyta</taxon>
        <taxon>Embryophyta</taxon>
        <taxon>Tracheophyta</taxon>
        <taxon>Spermatophyta</taxon>
        <taxon>Magnoliopsida</taxon>
        <taxon>eudicotyledons</taxon>
        <taxon>Gunneridae</taxon>
        <taxon>Pentapetalae</taxon>
        <taxon>asterids</taxon>
        <taxon>campanulids</taxon>
        <taxon>Asterales</taxon>
        <taxon>Asteraceae</taxon>
        <taxon>Asteroideae</taxon>
        <taxon>Heliantheae alliance</taxon>
        <taxon>Heliantheae</taxon>
        <taxon>Helianthus</taxon>
    </lineage>
</organism>
<dbReference type="SUPFAM" id="SSF57903">
    <property type="entry name" value="FYVE/PHD zinc finger"/>
    <property type="match status" value="1"/>
</dbReference>
<dbReference type="Proteomes" id="UP000215914">
    <property type="component" value="Chromosome 8"/>
</dbReference>
<dbReference type="InterPro" id="IPR011011">
    <property type="entry name" value="Znf_FYVE_PHD"/>
</dbReference>
<proteinExistence type="predicted"/>
<dbReference type="GO" id="GO:0008270">
    <property type="term" value="F:zinc ion binding"/>
    <property type="evidence" value="ECO:0007669"/>
    <property type="project" value="UniProtKB-KW"/>
</dbReference>
<evidence type="ECO:0000313" key="7">
    <source>
        <dbReference type="EMBL" id="OTG18400.1"/>
    </source>
</evidence>
<dbReference type="EMBL" id="MNCJ02000323">
    <property type="protein sequence ID" value="KAF5795152.1"/>
    <property type="molecule type" value="Genomic_DNA"/>
</dbReference>
<dbReference type="Gene3D" id="2.30.30.490">
    <property type="match status" value="1"/>
</dbReference>
<dbReference type="InParanoid" id="A0A251U4Y2"/>
<keyword evidence="3" id="KW-0862">Zinc</keyword>
<keyword evidence="2" id="KW-0863">Zinc-finger</keyword>
<dbReference type="SMART" id="SM00439">
    <property type="entry name" value="BAH"/>
    <property type="match status" value="1"/>
</dbReference>
<accession>A0A251U4Y2</accession>
<dbReference type="EMBL" id="CM007897">
    <property type="protein sequence ID" value="OTG18400.1"/>
    <property type="molecule type" value="Genomic_DNA"/>
</dbReference>
<name>A0A251U4Y2_HELAN</name>
<evidence type="ECO:0000256" key="2">
    <source>
        <dbReference type="ARBA" id="ARBA00022771"/>
    </source>
</evidence>
<dbReference type="Pfam" id="PF01426">
    <property type="entry name" value="BAH"/>
    <property type="match status" value="1"/>
</dbReference>
<reference evidence="6 8" key="1">
    <citation type="journal article" date="2017" name="Nature">
        <title>The sunflower genome provides insights into oil metabolism, flowering and Asterid evolution.</title>
        <authorList>
            <person name="Badouin H."/>
            <person name="Gouzy J."/>
            <person name="Grassa C.J."/>
            <person name="Murat F."/>
            <person name="Staton S.E."/>
            <person name="Cottret L."/>
            <person name="Lelandais-Briere C."/>
            <person name="Owens G.L."/>
            <person name="Carrere S."/>
            <person name="Mayjonade B."/>
            <person name="Legrand L."/>
            <person name="Gill N."/>
            <person name="Kane N.C."/>
            <person name="Bowers J.E."/>
            <person name="Hubner S."/>
            <person name="Bellec A."/>
            <person name="Berard A."/>
            <person name="Berges H."/>
            <person name="Blanchet N."/>
            <person name="Boniface M.C."/>
            <person name="Brunel D."/>
            <person name="Catrice O."/>
            <person name="Chaidir N."/>
            <person name="Claudel C."/>
            <person name="Donnadieu C."/>
            <person name="Faraut T."/>
            <person name="Fievet G."/>
            <person name="Helmstetter N."/>
            <person name="King M."/>
            <person name="Knapp S.J."/>
            <person name="Lai Z."/>
            <person name="Le Paslier M.C."/>
            <person name="Lippi Y."/>
            <person name="Lorenzon L."/>
            <person name="Mandel J.R."/>
            <person name="Marage G."/>
            <person name="Marchand G."/>
            <person name="Marquand E."/>
            <person name="Bret-Mestries E."/>
            <person name="Morien E."/>
            <person name="Nambeesan S."/>
            <person name="Nguyen T."/>
            <person name="Pegot-Espagnet P."/>
            <person name="Pouilly N."/>
            <person name="Raftis F."/>
            <person name="Sallet E."/>
            <person name="Schiex T."/>
            <person name="Thomas J."/>
            <person name="Vandecasteele C."/>
            <person name="Vares D."/>
            <person name="Vear F."/>
            <person name="Vautrin S."/>
            <person name="Crespi M."/>
            <person name="Mangin B."/>
            <person name="Burke J.M."/>
            <person name="Salse J."/>
            <person name="Munos S."/>
            <person name="Vincourt P."/>
            <person name="Rieseberg L.H."/>
            <person name="Langlade N.B."/>
        </authorList>
    </citation>
    <scope>NUCLEOTIDE SEQUENCE [LARGE SCALE GENOMIC DNA]</scope>
    <source>
        <strain evidence="8">cv. SF193</strain>
        <tissue evidence="6">Leaves</tissue>
    </source>
</reference>
<feature type="region of interest" description="Disordered" evidence="4">
    <location>
        <begin position="239"/>
        <end position="259"/>
    </location>
</feature>
<protein>
    <submittedName>
        <fullName evidence="6">Chromatin regulator PHD family</fullName>
    </submittedName>
    <submittedName>
        <fullName evidence="7">Putative bromo adjacent homology (BAH) domain, Zinc finger, RING/FYVE/PHD-type</fullName>
    </submittedName>
</protein>
<evidence type="ECO:0000313" key="8">
    <source>
        <dbReference type="Proteomes" id="UP000215914"/>
    </source>
</evidence>
<feature type="domain" description="BAH" evidence="5">
    <location>
        <begin position="76"/>
        <end position="188"/>
    </location>
</feature>
<gene>
    <name evidence="7" type="ORF">HannXRQ_Chr08g0222691</name>
    <name evidence="6" type="ORF">HanXRQr2_Chr08g0336351</name>
</gene>
<dbReference type="AlphaFoldDB" id="A0A251U4Y2"/>
<reference evidence="6" key="3">
    <citation type="submission" date="2020-06" db="EMBL/GenBank/DDBJ databases">
        <title>Helianthus annuus Genome sequencing and assembly Release 2.</title>
        <authorList>
            <person name="Gouzy J."/>
            <person name="Langlade N."/>
            <person name="Munos S."/>
        </authorList>
    </citation>
    <scope>NUCLEOTIDE SEQUENCE</scope>
    <source>
        <tissue evidence="6">Leaves</tissue>
    </source>
</reference>
<reference evidence="7" key="2">
    <citation type="submission" date="2017-02" db="EMBL/GenBank/DDBJ databases">
        <title>Sunflower complete genome.</title>
        <authorList>
            <person name="Langlade N."/>
            <person name="Munos S."/>
        </authorList>
    </citation>
    <scope>NUCLEOTIDE SEQUENCE [LARGE SCALE GENOMIC DNA]</scope>
    <source>
        <tissue evidence="7">Leaves</tissue>
    </source>
</reference>
<dbReference type="STRING" id="4232.A0A251U4Y2"/>
<keyword evidence="1" id="KW-0479">Metal-binding</keyword>